<evidence type="ECO:0000313" key="2">
    <source>
        <dbReference type="Proteomes" id="UP001526246"/>
    </source>
</evidence>
<name>A0ABT3JEB5_9SPHN</name>
<dbReference type="EMBL" id="JAPDOB010000001">
    <property type="protein sequence ID" value="MCW3797430.1"/>
    <property type="molecule type" value="Genomic_DNA"/>
</dbReference>
<gene>
    <name evidence="1" type="ORF">OMW55_06380</name>
</gene>
<proteinExistence type="predicted"/>
<dbReference type="RefSeq" id="WP_264881675.1">
    <property type="nucleotide sequence ID" value="NZ_JAPDOB010000001.1"/>
</dbReference>
<dbReference type="InterPro" id="IPR041881">
    <property type="entry name" value="PqqD_sf"/>
</dbReference>
<reference evidence="1 2" key="1">
    <citation type="submission" date="2022-10" db="EMBL/GenBank/DDBJ databases">
        <title>Sphingomonas sp.</title>
        <authorList>
            <person name="Jin C."/>
        </authorList>
    </citation>
    <scope>NUCLEOTIDE SEQUENCE [LARGE SCALE GENOMIC DNA]</scope>
    <source>
        <strain evidence="1 2">BN140010</strain>
    </source>
</reference>
<organism evidence="1 2">
    <name type="scientific">Sphingomonas arvum</name>
    <dbReference type="NCBI Taxonomy" id="2992113"/>
    <lineage>
        <taxon>Bacteria</taxon>
        <taxon>Pseudomonadati</taxon>
        <taxon>Pseudomonadota</taxon>
        <taxon>Alphaproteobacteria</taxon>
        <taxon>Sphingomonadales</taxon>
        <taxon>Sphingomonadaceae</taxon>
        <taxon>Sphingomonas</taxon>
    </lineage>
</organism>
<dbReference type="Gene3D" id="1.10.10.1150">
    <property type="entry name" value="Coenzyme PQQ synthesis protein D (PqqD)"/>
    <property type="match status" value="1"/>
</dbReference>
<dbReference type="Pfam" id="PF05402">
    <property type="entry name" value="PqqD"/>
    <property type="match status" value="1"/>
</dbReference>
<evidence type="ECO:0000313" key="1">
    <source>
        <dbReference type="EMBL" id="MCW3797430.1"/>
    </source>
</evidence>
<dbReference type="InterPro" id="IPR008792">
    <property type="entry name" value="PQQD"/>
</dbReference>
<keyword evidence="2" id="KW-1185">Reference proteome</keyword>
<sequence>MEPRYVRARELMEADMDDELVALDPQGGLCFGFNSVATSVWKLLAESRSEAELQSALGEEYDVAPEQCRTELRELLDDLTGKGLIKAAPQG</sequence>
<protein>
    <submittedName>
        <fullName evidence="1">PqqD family protein</fullName>
    </submittedName>
</protein>
<dbReference type="Proteomes" id="UP001526246">
    <property type="component" value="Unassembled WGS sequence"/>
</dbReference>
<comment type="caution">
    <text evidence="1">The sequence shown here is derived from an EMBL/GenBank/DDBJ whole genome shotgun (WGS) entry which is preliminary data.</text>
</comment>
<accession>A0ABT3JEB5</accession>